<evidence type="ECO:0000256" key="1">
    <source>
        <dbReference type="ARBA" id="ARBA00022670"/>
    </source>
</evidence>
<dbReference type="GO" id="GO:0016020">
    <property type="term" value="C:membrane"/>
    <property type="evidence" value="ECO:0007669"/>
    <property type="project" value="TreeGrafter"/>
</dbReference>
<dbReference type="AlphaFoldDB" id="A0A1D1ZSK2"/>
<keyword evidence="5 6" id="KW-0482">Metalloprotease</keyword>
<keyword evidence="4 6" id="KW-0862">Zinc</keyword>
<dbReference type="EMBL" id="GDKF01008688">
    <property type="protein sequence ID" value="JAT69934.1"/>
    <property type="molecule type" value="Transcribed_RNA"/>
</dbReference>
<comment type="similarity">
    <text evidence="6">Belongs to the peptidase M48 family.</text>
</comment>
<evidence type="ECO:0000259" key="7">
    <source>
        <dbReference type="Pfam" id="PF01435"/>
    </source>
</evidence>
<keyword evidence="1 6" id="KW-0645">Protease</keyword>
<evidence type="ECO:0000256" key="5">
    <source>
        <dbReference type="ARBA" id="ARBA00023049"/>
    </source>
</evidence>
<dbReference type="PANTHER" id="PTHR22726">
    <property type="entry name" value="METALLOENDOPEPTIDASE OMA1"/>
    <property type="match status" value="1"/>
</dbReference>
<evidence type="ECO:0000256" key="3">
    <source>
        <dbReference type="ARBA" id="ARBA00022801"/>
    </source>
</evidence>
<evidence type="ECO:0000256" key="6">
    <source>
        <dbReference type="RuleBase" id="RU003983"/>
    </source>
</evidence>
<name>A0A1D1ZSK2_AUXPR</name>
<evidence type="ECO:0000256" key="2">
    <source>
        <dbReference type="ARBA" id="ARBA00022723"/>
    </source>
</evidence>
<comment type="cofactor">
    <cofactor evidence="6">
        <name>Zn(2+)</name>
        <dbReference type="ChEBI" id="CHEBI:29105"/>
    </cofactor>
    <text evidence="6">Binds 1 zinc ion per subunit.</text>
</comment>
<protein>
    <recommendedName>
        <fullName evidence="7">Peptidase M48 domain-containing protein</fullName>
    </recommendedName>
</protein>
<accession>A0A1D1ZSK2</accession>
<proteinExistence type="inferred from homology"/>
<dbReference type="InterPro" id="IPR001915">
    <property type="entry name" value="Peptidase_M48"/>
</dbReference>
<dbReference type="Pfam" id="PF01435">
    <property type="entry name" value="Peptidase_M48"/>
    <property type="match status" value="1"/>
</dbReference>
<feature type="domain" description="Peptidase M48" evidence="7">
    <location>
        <begin position="136"/>
        <end position="320"/>
    </location>
</feature>
<gene>
    <name evidence="8" type="ORF">g.45867</name>
</gene>
<dbReference type="GO" id="GO:0004222">
    <property type="term" value="F:metalloendopeptidase activity"/>
    <property type="evidence" value="ECO:0007669"/>
    <property type="project" value="InterPro"/>
</dbReference>
<dbReference type="CDD" id="cd07331">
    <property type="entry name" value="M48C_Oma1_like"/>
    <property type="match status" value="1"/>
</dbReference>
<sequence length="353" mass="37954">MALMLRHGLSSIRKLTQRLAGPVGIPKTAGLPAPLAHESRRWSWSRRTEYQYFGNRRPALSLSNPNALRVLAGLGGGGLVVYVVAQQEVPYTERRHAILISQAAERELGRQTYRQVLEEARAEGSLVPSHHPATKRVQRVGSQIAAAVNRGQGGGFQDHMQGLEWQFAVIDSPQVNAFVVPGGKVVVYTGLLGLVSSDDELAAVLAHECAHVLARHAAERMTQGGVVSVIQMIAYWGFGIPLPSDLLVPAFFLPNSRKAETEADIIGIQLAAQACYDPAAAASVFQKLGAAEKKMGGTAMPKFLRTHPLSDERVARIKEELPKALGMYELAGCGSLRGRAGGLFSGLGDGGWR</sequence>
<dbReference type="Gene3D" id="3.30.2010.10">
    <property type="entry name" value="Metalloproteases ('zincins'), catalytic domain"/>
    <property type="match status" value="1"/>
</dbReference>
<keyword evidence="3 6" id="KW-0378">Hydrolase</keyword>
<reference evidence="8" key="1">
    <citation type="submission" date="2015-08" db="EMBL/GenBank/DDBJ databases">
        <authorList>
            <person name="Babu N.S."/>
            <person name="Beckwith C.J."/>
            <person name="Beseler K.G."/>
            <person name="Brison A."/>
            <person name="Carone J.V."/>
            <person name="Caskin T.P."/>
            <person name="Diamond M."/>
            <person name="Durham M.E."/>
            <person name="Foxe J.M."/>
            <person name="Go M."/>
            <person name="Henderson B.A."/>
            <person name="Jones I.B."/>
            <person name="McGettigan J.A."/>
            <person name="Micheletti S.J."/>
            <person name="Nasrallah M.E."/>
            <person name="Ortiz D."/>
            <person name="Piller C.R."/>
            <person name="Privatt S.R."/>
            <person name="Schneider S.L."/>
            <person name="Sharp S."/>
            <person name="Smith T.C."/>
            <person name="Stanton J.D."/>
            <person name="Ullery H.E."/>
            <person name="Wilson R.J."/>
            <person name="Serrano M.G."/>
            <person name="Buck G."/>
            <person name="Lee V."/>
            <person name="Wang Y."/>
            <person name="Carvalho R."/>
            <person name="Voegtly L."/>
            <person name="Shi R."/>
            <person name="Duckworth R."/>
            <person name="Johnson A."/>
            <person name="Loviza R."/>
            <person name="Walstead R."/>
            <person name="Shah Z."/>
            <person name="Kiflezghi M."/>
            <person name="Wade K."/>
            <person name="Ball S.L."/>
            <person name="Bradley K.W."/>
            <person name="Asai D.J."/>
            <person name="Bowman C.A."/>
            <person name="Russell D.A."/>
            <person name="Pope W.H."/>
            <person name="Jacobs-Sera D."/>
            <person name="Hendrix R.W."/>
            <person name="Hatfull G.F."/>
        </authorList>
    </citation>
    <scope>NUCLEOTIDE SEQUENCE</scope>
</reference>
<evidence type="ECO:0000256" key="4">
    <source>
        <dbReference type="ARBA" id="ARBA00022833"/>
    </source>
</evidence>
<keyword evidence="2" id="KW-0479">Metal-binding</keyword>
<dbReference type="GO" id="GO:0046872">
    <property type="term" value="F:metal ion binding"/>
    <property type="evidence" value="ECO:0007669"/>
    <property type="project" value="UniProtKB-KW"/>
</dbReference>
<dbReference type="InterPro" id="IPR051156">
    <property type="entry name" value="Mito/Outer_Membr_Metalloprot"/>
</dbReference>
<dbReference type="GO" id="GO:0051603">
    <property type="term" value="P:proteolysis involved in protein catabolic process"/>
    <property type="evidence" value="ECO:0007669"/>
    <property type="project" value="TreeGrafter"/>
</dbReference>
<evidence type="ECO:0000313" key="8">
    <source>
        <dbReference type="EMBL" id="JAT69934.1"/>
    </source>
</evidence>
<organism evidence="8">
    <name type="scientific">Auxenochlorella protothecoides</name>
    <name type="common">Green microalga</name>
    <name type="synonym">Chlorella protothecoides</name>
    <dbReference type="NCBI Taxonomy" id="3075"/>
    <lineage>
        <taxon>Eukaryota</taxon>
        <taxon>Viridiplantae</taxon>
        <taxon>Chlorophyta</taxon>
        <taxon>core chlorophytes</taxon>
        <taxon>Trebouxiophyceae</taxon>
        <taxon>Chlorellales</taxon>
        <taxon>Chlorellaceae</taxon>
        <taxon>Auxenochlorella</taxon>
    </lineage>
</organism>
<dbReference type="PANTHER" id="PTHR22726:SF1">
    <property type="entry name" value="METALLOENDOPEPTIDASE OMA1, MITOCHONDRIAL"/>
    <property type="match status" value="1"/>
</dbReference>